<name>A0A7R6R3X5_9RHOO</name>
<reference evidence="2" key="1">
    <citation type="submission" date="2020-01" db="EMBL/GenBank/DDBJ databases">
        <title>Phosphoaccumulans saitamaens gen. nov., sp. nov., a polyphosphate accumulating bacterium isolated from surface river water.</title>
        <authorList>
            <person name="Watanabe K."/>
            <person name="Suda W."/>
        </authorList>
    </citation>
    <scope>NUCLEOTIDE SEQUENCE [LARGE SCALE GENOMIC DNA]</scope>
    <source>
        <strain evidence="2">ICHIAU1</strain>
    </source>
</reference>
<gene>
    <name evidence="1" type="ORF">ICHIAU1_22590</name>
</gene>
<dbReference type="Gene3D" id="1.10.238.160">
    <property type="match status" value="1"/>
</dbReference>
<accession>A0A7R6R3X5</accession>
<evidence type="ECO:0000313" key="1">
    <source>
        <dbReference type="EMBL" id="BBU69976.1"/>
    </source>
</evidence>
<dbReference type="EMBL" id="AP022345">
    <property type="protein sequence ID" value="BBU69976.1"/>
    <property type="molecule type" value="Genomic_DNA"/>
</dbReference>
<evidence type="ECO:0000313" key="2">
    <source>
        <dbReference type="Proteomes" id="UP000463961"/>
    </source>
</evidence>
<dbReference type="RefSeq" id="WP_162049385.1">
    <property type="nucleotide sequence ID" value="NZ_AP022345.1"/>
</dbReference>
<dbReference type="Proteomes" id="UP000463961">
    <property type="component" value="Chromosome"/>
</dbReference>
<keyword evidence="2" id="KW-1185">Reference proteome</keyword>
<dbReference type="OrthoDB" id="5298532at2"/>
<proteinExistence type="predicted"/>
<dbReference type="SUPFAM" id="SSF46955">
    <property type="entry name" value="Putative DNA-binding domain"/>
    <property type="match status" value="1"/>
</dbReference>
<dbReference type="Pfam" id="PF05930">
    <property type="entry name" value="Phage_AlpA"/>
    <property type="match status" value="1"/>
</dbReference>
<sequence>MSKATAKLTRKVVPFDQLPDCAWVRKPMVMALFGVSDTTLWRWGKEGRIPKPTLIGPRVSAWRVGDLRKFLGQSS</sequence>
<evidence type="ECO:0008006" key="3">
    <source>
        <dbReference type="Google" id="ProtNLM"/>
    </source>
</evidence>
<dbReference type="InterPro" id="IPR010260">
    <property type="entry name" value="AlpA"/>
</dbReference>
<dbReference type="AlphaFoldDB" id="A0A7R6R3X5"/>
<dbReference type="InterPro" id="IPR009061">
    <property type="entry name" value="DNA-bd_dom_put_sf"/>
</dbReference>
<protein>
    <recommendedName>
        <fullName evidence="3">AlpA family phage regulatory protein</fullName>
    </recommendedName>
</protein>
<organism evidence="1 2">
    <name type="scientific">Fluviibacter phosphoraccumulans</name>
    <dbReference type="NCBI Taxonomy" id="1751046"/>
    <lineage>
        <taxon>Bacteria</taxon>
        <taxon>Pseudomonadati</taxon>
        <taxon>Pseudomonadota</taxon>
        <taxon>Betaproteobacteria</taxon>
        <taxon>Rhodocyclales</taxon>
        <taxon>Fluviibacteraceae</taxon>
        <taxon>Fluviibacter</taxon>
    </lineage>
</organism>